<evidence type="ECO:0000313" key="1">
    <source>
        <dbReference type="EMBL" id="KAL0842123.1"/>
    </source>
</evidence>
<accession>A0ABD0TG95</accession>
<dbReference type="EMBL" id="JBEDNZ010000005">
    <property type="protein sequence ID" value="KAL0842123.1"/>
    <property type="molecule type" value="Genomic_DNA"/>
</dbReference>
<comment type="caution">
    <text evidence="1">The sequence shown here is derived from an EMBL/GenBank/DDBJ whole genome shotgun (WGS) entry which is preliminary data.</text>
</comment>
<reference evidence="1 2" key="1">
    <citation type="submission" date="2024-06" db="EMBL/GenBank/DDBJ databases">
        <title>A chromosome-level genome assembly of beet webworm, Loxostege sticticalis.</title>
        <authorList>
            <person name="Zhang Y."/>
        </authorList>
    </citation>
    <scope>NUCLEOTIDE SEQUENCE [LARGE SCALE GENOMIC DNA]</scope>
    <source>
        <strain evidence="1">AQ028</strain>
        <tissue evidence="1">Male pupae</tissue>
    </source>
</reference>
<protein>
    <submittedName>
        <fullName evidence="1">Uncharacterized protein</fullName>
    </submittedName>
</protein>
<dbReference type="AlphaFoldDB" id="A0ABD0TG95"/>
<gene>
    <name evidence="1" type="ORF">ABMA28_014301</name>
</gene>
<sequence length="72" mass="7937">KVARKRSEVASKARTNVGVEAGWERARGGARERLRVDARAALTPIRYALASYRADLVQAYSAENTHSFDTTS</sequence>
<proteinExistence type="predicted"/>
<dbReference type="Proteomes" id="UP001549921">
    <property type="component" value="Unassembled WGS sequence"/>
</dbReference>
<evidence type="ECO:0000313" key="2">
    <source>
        <dbReference type="Proteomes" id="UP001549921"/>
    </source>
</evidence>
<feature type="non-terminal residue" evidence="1">
    <location>
        <position position="1"/>
    </location>
</feature>
<organism evidence="1 2">
    <name type="scientific">Loxostege sticticalis</name>
    <name type="common">Beet webworm moth</name>
    <dbReference type="NCBI Taxonomy" id="481309"/>
    <lineage>
        <taxon>Eukaryota</taxon>
        <taxon>Metazoa</taxon>
        <taxon>Ecdysozoa</taxon>
        <taxon>Arthropoda</taxon>
        <taxon>Hexapoda</taxon>
        <taxon>Insecta</taxon>
        <taxon>Pterygota</taxon>
        <taxon>Neoptera</taxon>
        <taxon>Endopterygota</taxon>
        <taxon>Lepidoptera</taxon>
        <taxon>Glossata</taxon>
        <taxon>Ditrysia</taxon>
        <taxon>Pyraloidea</taxon>
        <taxon>Crambidae</taxon>
        <taxon>Pyraustinae</taxon>
        <taxon>Loxostege</taxon>
    </lineage>
</organism>
<name>A0ABD0TG95_LOXSC</name>